<keyword evidence="4" id="KW-1185">Reference proteome</keyword>
<dbReference type="SUPFAM" id="SSF49777">
    <property type="entry name" value="PEBP-like"/>
    <property type="match status" value="1"/>
</dbReference>
<reference evidence="3 4" key="1">
    <citation type="journal article" date="2019" name="Nat. Ecol. Evol.">
        <title>Megaphylogeny resolves global patterns of mushroom evolution.</title>
        <authorList>
            <person name="Varga T."/>
            <person name="Krizsan K."/>
            <person name="Foldi C."/>
            <person name="Dima B."/>
            <person name="Sanchez-Garcia M."/>
            <person name="Sanchez-Ramirez S."/>
            <person name="Szollosi G.J."/>
            <person name="Szarkandi J.G."/>
            <person name="Papp V."/>
            <person name="Albert L."/>
            <person name="Andreopoulos W."/>
            <person name="Angelini C."/>
            <person name="Antonin V."/>
            <person name="Barry K.W."/>
            <person name="Bougher N.L."/>
            <person name="Buchanan P."/>
            <person name="Buyck B."/>
            <person name="Bense V."/>
            <person name="Catcheside P."/>
            <person name="Chovatia M."/>
            <person name="Cooper J."/>
            <person name="Damon W."/>
            <person name="Desjardin D."/>
            <person name="Finy P."/>
            <person name="Geml J."/>
            <person name="Haridas S."/>
            <person name="Hughes K."/>
            <person name="Justo A."/>
            <person name="Karasinski D."/>
            <person name="Kautmanova I."/>
            <person name="Kiss B."/>
            <person name="Kocsube S."/>
            <person name="Kotiranta H."/>
            <person name="LaButti K.M."/>
            <person name="Lechner B.E."/>
            <person name="Liimatainen K."/>
            <person name="Lipzen A."/>
            <person name="Lukacs Z."/>
            <person name="Mihaltcheva S."/>
            <person name="Morgado L.N."/>
            <person name="Niskanen T."/>
            <person name="Noordeloos M.E."/>
            <person name="Ohm R.A."/>
            <person name="Ortiz-Santana B."/>
            <person name="Ovrebo C."/>
            <person name="Racz N."/>
            <person name="Riley R."/>
            <person name="Savchenko A."/>
            <person name="Shiryaev A."/>
            <person name="Soop K."/>
            <person name="Spirin V."/>
            <person name="Szebenyi C."/>
            <person name="Tomsovsky M."/>
            <person name="Tulloss R.E."/>
            <person name="Uehling J."/>
            <person name="Grigoriev I.V."/>
            <person name="Vagvolgyi C."/>
            <person name="Papp T."/>
            <person name="Martin F.M."/>
            <person name="Miettinen O."/>
            <person name="Hibbett D.S."/>
            <person name="Nagy L.G."/>
        </authorList>
    </citation>
    <scope>NUCLEOTIDE SEQUENCE [LARGE SCALE GENOMIC DNA]</scope>
    <source>
        <strain evidence="3 4">CBS 166.37</strain>
    </source>
</reference>
<organism evidence="3 4">
    <name type="scientific">Crucibulum laeve</name>
    <dbReference type="NCBI Taxonomy" id="68775"/>
    <lineage>
        <taxon>Eukaryota</taxon>
        <taxon>Fungi</taxon>
        <taxon>Dikarya</taxon>
        <taxon>Basidiomycota</taxon>
        <taxon>Agaricomycotina</taxon>
        <taxon>Agaricomycetes</taxon>
        <taxon>Agaricomycetidae</taxon>
        <taxon>Agaricales</taxon>
        <taxon>Agaricineae</taxon>
        <taxon>Nidulariaceae</taxon>
        <taxon>Crucibulum</taxon>
    </lineage>
</organism>
<dbReference type="OrthoDB" id="275748at2759"/>
<dbReference type="CDD" id="cd00866">
    <property type="entry name" value="PEBP_euk"/>
    <property type="match status" value="1"/>
</dbReference>
<feature type="compositionally biased region" description="Polar residues" evidence="1">
    <location>
        <begin position="219"/>
        <end position="229"/>
    </location>
</feature>
<sequence length="285" mass="29676">MLSFTAVIFSVALFKPVYAQTLQSSLSNVTQAFMQAQIVPDVLSSFNPTDAAGITFLDSSTMQAVNVTPGALLSMEQTAMEPQLSLLSNSTSQMSNQTFVLALVDPDAPTPQNTSLSQFLHFLGGDFTVGTTSGNSSLLTNSSAALMEFFPPTPPAGSDPHRYVLVVFNQPSDFDTMASTFVNSSTPRNNFNLTTFAGEVGLGNPVAGNYFLVGPDNSSTSATASSQPMPNTSGSVVTSTSSGSTTTPAAGTGANGDYLGKQALSLRASKILGVLIVVTQLVHLY</sequence>
<dbReference type="EMBL" id="ML213591">
    <property type="protein sequence ID" value="TFK43685.1"/>
    <property type="molecule type" value="Genomic_DNA"/>
</dbReference>
<feature type="chain" id="PRO_5023013501" evidence="2">
    <location>
        <begin position="20"/>
        <end position="285"/>
    </location>
</feature>
<dbReference type="InterPro" id="IPR036610">
    <property type="entry name" value="PEBP-like_sf"/>
</dbReference>
<evidence type="ECO:0000313" key="3">
    <source>
        <dbReference type="EMBL" id="TFK43685.1"/>
    </source>
</evidence>
<proteinExistence type="predicted"/>
<evidence type="ECO:0000313" key="4">
    <source>
        <dbReference type="Proteomes" id="UP000308652"/>
    </source>
</evidence>
<feature type="region of interest" description="Disordered" evidence="1">
    <location>
        <begin position="219"/>
        <end position="254"/>
    </location>
</feature>
<dbReference type="STRING" id="68775.A0A5C3MG95"/>
<name>A0A5C3MG95_9AGAR</name>
<dbReference type="Proteomes" id="UP000308652">
    <property type="component" value="Unassembled WGS sequence"/>
</dbReference>
<accession>A0A5C3MG95</accession>
<feature type="signal peptide" evidence="2">
    <location>
        <begin position="1"/>
        <end position="19"/>
    </location>
</feature>
<dbReference type="PANTHER" id="PTHR11362:SF82">
    <property type="entry name" value="PHOSPHATIDYLETHANOLAMINE-BINDING PROTEIN 4"/>
    <property type="match status" value="1"/>
</dbReference>
<dbReference type="PANTHER" id="PTHR11362">
    <property type="entry name" value="PHOSPHATIDYLETHANOLAMINE-BINDING PROTEIN"/>
    <property type="match status" value="1"/>
</dbReference>
<dbReference type="Pfam" id="PF01161">
    <property type="entry name" value="PBP"/>
    <property type="match status" value="1"/>
</dbReference>
<evidence type="ECO:0000256" key="1">
    <source>
        <dbReference type="SAM" id="MobiDB-lite"/>
    </source>
</evidence>
<dbReference type="InterPro" id="IPR008914">
    <property type="entry name" value="PEBP"/>
</dbReference>
<gene>
    <name evidence="3" type="ORF">BDQ12DRAFT_718882</name>
</gene>
<evidence type="ECO:0000256" key="2">
    <source>
        <dbReference type="SAM" id="SignalP"/>
    </source>
</evidence>
<feature type="compositionally biased region" description="Low complexity" evidence="1">
    <location>
        <begin position="230"/>
        <end position="254"/>
    </location>
</feature>
<dbReference type="Gene3D" id="3.90.280.10">
    <property type="entry name" value="PEBP-like"/>
    <property type="match status" value="1"/>
</dbReference>
<dbReference type="InterPro" id="IPR035810">
    <property type="entry name" value="PEBP_euk"/>
</dbReference>
<keyword evidence="2" id="KW-0732">Signal</keyword>
<dbReference type="AlphaFoldDB" id="A0A5C3MG95"/>
<protein>
    <submittedName>
        <fullName evidence="3">Phosphatidylethanolamine-binding protein</fullName>
    </submittedName>
</protein>